<feature type="region of interest" description="Disordered" evidence="2">
    <location>
        <begin position="269"/>
        <end position="361"/>
    </location>
</feature>
<evidence type="ECO:0000313" key="5">
    <source>
        <dbReference type="RefSeq" id="XP_025421227.1"/>
    </source>
</evidence>
<feature type="region of interest" description="Disordered" evidence="2">
    <location>
        <begin position="165"/>
        <end position="184"/>
    </location>
</feature>
<dbReference type="Pfam" id="PF00169">
    <property type="entry name" value="PH"/>
    <property type="match status" value="1"/>
</dbReference>
<feature type="region of interest" description="Disordered" evidence="2">
    <location>
        <begin position="835"/>
        <end position="858"/>
    </location>
</feature>
<name>A0A8B8GF06_9HEMI</name>
<feature type="compositionally biased region" description="Low complexity" evidence="2">
    <location>
        <begin position="783"/>
        <end position="803"/>
    </location>
</feature>
<dbReference type="RefSeq" id="XP_025421227.1">
    <property type="nucleotide sequence ID" value="XM_025565442.1"/>
</dbReference>
<protein>
    <submittedName>
        <fullName evidence="5">Uncharacterized protein LOC112691282</fullName>
    </submittedName>
</protein>
<gene>
    <name evidence="5" type="primary">LOC112691282</name>
</gene>
<feature type="domain" description="PH" evidence="3">
    <location>
        <begin position="939"/>
        <end position="1065"/>
    </location>
</feature>
<feature type="region of interest" description="Disordered" evidence="2">
    <location>
        <begin position="428"/>
        <end position="506"/>
    </location>
</feature>
<dbReference type="PROSITE" id="PS50003">
    <property type="entry name" value="PH_DOMAIN"/>
    <property type="match status" value="1"/>
</dbReference>
<feature type="compositionally biased region" description="Basic residues" evidence="2">
    <location>
        <begin position="170"/>
        <end position="180"/>
    </location>
</feature>
<keyword evidence="4" id="KW-1185">Reference proteome</keyword>
<dbReference type="PANTHER" id="PTHR12156:SF5">
    <property type="entry name" value="FI18040P1"/>
    <property type="match status" value="1"/>
</dbReference>
<feature type="region of interest" description="Disordered" evidence="2">
    <location>
        <begin position="1"/>
        <end position="29"/>
    </location>
</feature>
<feature type="compositionally biased region" description="Low complexity" evidence="2">
    <location>
        <begin position="320"/>
        <end position="360"/>
    </location>
</feature>
<dbReference type="InterPro" id="IPR001849">
    <property type="entry name" value="PH_domain"/>
</dbReference>
<dbReference type="AlphaFoldDB" id="A0A8B8GF06"/>
<proteinExistence type="predicted"/>
<dbReference type="OrthoDB" id="6020705at2759"/>
<dbReference type="InterPro" id="IPR011993">
    <property type="entry name" value="PH-like_dom_sf"/>
</dbReference>
<feature type="compositionally biased region" description="Low complexity" evidence="2">
    <location>
        <begin position="454"/>
        <end position="478"/>
    </location>
</feature>
<evidence type="ECO:0000259" key="3">
    <source>
        <dbReference type="PROSITE" id="PS50003"/>
    </source>
</evidence>
<feature type="coiled-coil region" evidence="1">
    <location>
        <begin position="590"/>
        <end position="617"/>
    </location>
</feature>
<accession>A0A8B8GF06</accession>
<feature type="compositionally biased region" description="Low complexity" evidence="2">
    <location>
        <begin position="485"/>
        <end position="503"/>
    </location>
</feature>
<feature type="compositionally biased region" description="Low complexity" evidence="2">
    <location>
        <begin position="282"/>
        <end position="297"/>
    </location>
</feature>
<evidence type="ECO:0000256" key="1">
    <source>
        <dbReference type="SAM" id="Coils"/>
    </source>
</evidence>
<dbReference type="SUPFAM" id="SSF50729">
    <property type="entry name" value="PH domain-like"/>
    <property type="match status" value="1"/>
</dbReference>
<feature type="region of interest" description="Disordered" evidence="2">
    <location>
        <begin position="95"/>
        <end position="157"/>
    </location>
</feature>
<feature type="compositionally biased region" description="Polar residues" evidence="2">
    <location>
        <begin position="298"/>
        <end position="307"/>
    </location>
</feature>
<dbReference type="PANTHER" id="PTHR12156">
    <property type="entry name" value="PLECKSTRIN HOMOLOGY-LIKE DOMAIN, FAMILY B, MEMBER 3"/>
    <property type="match status" value="1"/>
</dbReference>
<reference evidence="5" key="1">
    <citation type="submission" date="2025-08" db="UniProtKB">
        <authorList>
            <consortium name="RefSeq"/>
        </authorList>
    </citation>
    <scope>IDENTIFICATION</scope>
    <source>
        <tissue evidence="5">Whole body</tissue>
    </source>
</reference>
<feature type="region of interest" description="Disordered" evidence="2">
    <location>
        <begin position="1071"/>
        <end position="1090"/>
    </location>
</feature>
<keyword evidence="1" id="KW-0175">Coiled coil</keyword>
<dbReference type="InterPro" id="IPR052212">
    <property type="entry name" value="PH-like_domain"/>
</dbReference>
<feature type="compositionally biased region" description="Polar residues" evidence="2">
    <location>
        <begin position="271"/>
        <end position="281"/>
    </location>
</feature>
<feature type="compositionally biased region" description="Pro residues" evidence="2">
    <location>
        <begin position="145"/>
        <end position="154"/>
    </location>
</feature>
<feature type="compositionally biased region" description="Polar residues" evidence="2">
    <location>
        <begin position="1073"/>
        <end position="1090"/>
    </location>
</feature>
<dbReference type="GeneID" id="112691282"/>
<dbReference type="Gene3D" id="2.30.29.30">
    <property type="entry name" value="Pleckstrin-homology domain (PH domain)/Phosphotyrosine-binding domain (PTB)"/>
    <property type="match status" value="1"/>
</dbReference>
<dbReference type="SMART" id="SM00233">
    <property type="entry name" value="PH"/>
    <property type="match status" value="1"/>
</dbReference>
<feature type="region of interest" description="Disordered" evidence="2">
    <location>
        <begin position="770"/>
        <end position="809"/>
    </location>
</feature>
<feature type="compositionally biased region" description="Basic and acidic residues" evidence="2">
    <location>
        <begin position="842"/>
        <end position="852"/>
    </location>
</feature>
<dbReference type="Proteomes" id="UP000694846">
    <property type="component" value="Unplaced"/>
</dbReference>
<feature type="compositionally biased region" description="Low complexity" evidence="2">
    <location>
        <begin position="1"/>
        <end position="23"/>
    </location>
</feature>
<evidence type="ECO:0000256" key="2">
    <source>
        <dbReference type="SAM" id="MobiDB-lite"/>
    </source>
</evidence>
<sequence>MNLRKQQMHLQLQQQHQQQQQQQPHRRQDNRTGFEVLLDQPAAARATAETSSSAGVSAGTAWSPNVGAAWSPGGGTAWSPSADTTAGRYRNHHVHYHQHDRPNGSAAEPENGWPGKPTDAATPNDIGFVDGDGGISPTATAAATSPPPPSPLSLPSPYYDRNPIVGFPLHNHHHQHHHSSKSPVTAAAAAAAPLANVQNVVHAGADQDHHDHYANNSKYYYQRQNHKSGGLMDERDDDKENIKQRDAESLQQQLDEVLRACVDYEERNKNRQLQPATMSLESSGSASPGSATTTTPPQQNRIKTNGSLPRDTCKKTSNGTSSPTATLSPTSPLSQLSVAPLSPSSMTWTSTSPPTLSPLSIHANGTDIDSVFLENDHYMVKQQSTQKVATCGSPRTRIRTLVQPSPATVTTNITADSFYGSNKNYDYQLNRKQHNGDDKSDDNGLNVHTPNGYLSPASLQSSFQSPSQPSWQTTTTWLRSSPFNTADSTDGGATTTAATVSGSDADRAAEQRRKLLVELSAHKSRLVELHLRREEVDRELIIETALLRAELDVADDETRQSDNIVNGLDRAVSDCRQQMDLCTVKQQEQRMAAELQLATYRRALQGLRNRLETAGDDDGLKNELRTSIDKQTELLETEQKLYEDVEFGLLEEEAGWLARREELHRDRAAAVAIRRARRARAEWLRAQMDQLRSVGEDQIRALRTDINTATLSIQQGHKKLQDLDTAAGSTTDTGHHDVQDQYRRHRFLYNSTTSTNDQQQSPKSLEWPWDQQLKSPASPPPSSLSSWDQQSKSSASPWSPASATVTGNPLQSVGDSMVANNNGLMSSSVTTTCCSSIGSEDECSRPISEDSTSRMSMSTVFDGGTTIKLRPKNKSSPSDITKRPLTRYLPVRYDSNDAIENRMAFDLRAHIESAGHQLDDDGDGADNRGNSGRHFWIDSSSCRGYLKKLSGAGSKGSRRSGRKWLKRWFVFDRRTRTLCYYHHRSDEDVTASASTANLTEKKTRTRPRATIRFQDIQEVYVDHTNTSKGQGCAFVVKTAQRTFYLSAATGQAVRVWVDVIFTGAEGYREYLKGSTSDGNDNGRRAQQTKS</sequence>
<evidence type="ECO:0000313" key="4">
    <source>
        <dbReference type="Proteomes" id="UP000694846"/>
    </source>
</evidence>
<organism evidence="4 5">
    <name type="scientific">Sipha flava</name>
    <name type="common">yellow sugarcane aphid</name>
    <dbReference type="NCBI Taxonomy" id="143950"/>
    <lineage>
        <taxon>Eukaryota</taxon>
        <taxon>Metazoa</taxon>
        <taxon>Ecdysozoa</taxon>
        <taxon>Arthropoda</taxon>
        <taxon>Hexapoda</taxon>
        <taxon>Insecta</taxon>
        <taxon>Pterygota</taxon>
        <taxon>Neoptera</taxon>
        <taxon>Paraneoptera</taxon>
        <taxon>Hemiptera</taxon>
        <taxon>Sternorrhyncha</taxon>
        <taxon>Aphidomorpha</taxon>
        <taxon>Aphidoidea</taxon>
        <taxon>Aphididae</taxon>
        <taxon>Sipha</taxon>
    </lineage>
</organism>